<evidence type="ECO:0000256" key="7">
    <source>
        <dbReference type="ARBA" id="ARBA00023177"/>
    </source>
</evidence>
<reference evidence="11 12" key="1">
    <citation type="journal article" date="2018" name="Sci. Rep.">
        <title>Comparative analysis of the Pocillopora damicornis genome highlights role of immune system in coral evolution.</title>
        <authorList>
            <person name="Cunning R."/>
            <person name="Bay R.A."/>
            <person name="Gillette P."/>
            <person name="Baker A.C."/>
            <person name="Traylor-Knowles N."/>
        </authorList>
    </citation>
    <scope>NUCLEOTIDE SEQUENCE [LARGE SCALE GENOMIC DNA]</scope>
    <source>
        <strain evidence="11">RSMAS</strain>
        <tissue evidence="11">Whole animal</tissue>
    </source>
</reference>
<keyword evidence="5 8" id="KW-1133">Transmembrane helix</keyword>
<dbReference type="Pfam" id="PF00909">
    <property type="entry name" value="Ammonium_transp"/>
    <property type="match status" value="1"/>
</dbReference>
<feature type="transmembrane region" description="Helical" evidence="8">
    <location>
        <begin position="284"/>
        <end position="304"/>
    </location>
</feature>
<evidence type="ECO:0000256" key="1">
    <source>
        <dbReference type="ARBA" id="ARBA00004141"/>
    </source>
</evidence>
<feature type="transmembrane region" description="Helical" evidence="8">
    <location>
        <begin position="177"/>
        <end position="200"/>
    </location>
</feature>
<comment type="subcellular location">
    <subcellularLocation>
        <location evidence="8">Cell membrane</location>
        <topology evidence="8">Multi-pass membrane protein</topology>
    </subcellularLocation>
    <subcellularLocation>
        <location evidence="1">Membrane</location>
        <topology evidence="1">Multi-pass membrane protein</topology>
    </subcellularLocation>
</comment>
<feature type="region of interest" description="Disordered" evidence="9">
    <location>
        <begin position="1"/>
        <end position="25"/>
    </location>
</feature>
<gene>
    <name evidence="11" type="ORF">pdam_00008708</name>
</gene>
<evidence type="ECO:0000256" key="6">
    <source>
        <dbReference type="ARBA" id="ARBA00023136"/>
    </source>
</evidence>
<evidence type="ECO:0000313" key="12">
    <source>
        <dbReference type="Proteomes" id="UP000275408"/>
    </source>
</evidence>
<feature type="domain" description="Ammonium transporter AmtB-like" evidence="10">
    <location>
        <begin position="33"/>
        <end position="430"/>
    </location>
</feature>
<dbReference type="PANTHER" id="PTHR11730:SF58">
    <property type="entry name" value="AMMONIUM TRANSPORTER"/>
    <property type="match status" value="1"/>
</dbReference>
<feature type="transmembrane region" description="Helical" evidence="8">
    <location>
        <begin position="378"/>
        <end position="406"/>
    </location>
</feature>
<dbReference type="STRING" id="46731.A0A3M6TG56"/>
<dbReference type="GO" id="GO:0097272">
    <property type="term" value="P:ammonium homeostasis"/>
    <property type="evidence" value="ECO:0007669"/>
    <property type="project" value="TreeGrafter"/>
</dbReference>
<evidence type="ECO:0000256" key="4">
    <source>
        <dbReference type="ARBA" id="ARBA00022692"/>
    </source>
</evidence>
<feature type="transmembrane region" description="Helical" evidence="8">
    <location>
        <begin position="221"/>
        <end position="244"/>
    </location>
</feature>
<evidence type="ECO:0000256" key="2">
    <source>
        <dbReference type="ARBA" id="ARBA00005887"/>
    </source>
</evidence>
<feature type="transmembrane region" description="Helical" evidence="8">
    <location>
        <begin position="256"/>
        <end position="277"/>
    </location>
</feature>
<evidence type="ECO:0000259" key="10">
    <source>
        <dbReference type="Pfam" id="PF00909"/>
    </source>
</evidence>
<dbReference type="Proteomes" id="UP000275408">
    <property type="component" value="Unassembled WGS sequence"/>
</dbReference>
<dbReference type="PANTHER" id="PTHR11730">
    <property type="entry name" value="AMMONIUM TRANSPORTER"/>
    <property type="match status" value="1"/>
</dbReference>
<feature type="transmembrane region" description="Helical" evidence="8">
    <location>
        <begin position="310"/>
        <end position="328"/>
    </location>
</feature>
<keyword evidence="12" id="KW-1185">Reference proteome</keyword>
<dbReference type="GO" id="GO:0005886">
    <property type="term" value="C:plasma membrane"/>
    <property type="evidence" value="ECO:0007669"/>
    <property type="project" value="UniProtKB-SubCell"/>
</dbReference>
<feature type="compositionally biased region" description="Polar residues" evidence="9">
    <location>
        <begin position="1"/>
        <end position="20"/>
    </location>
</feature>
<dbReference type="NCBIfam" id="TIGR00836">
    <property type="entry name" value="amt"/>
    <property type="match status" value="1"/>
</dbReference>
<feature type="transmembrane region" description="Helical" evidence="8">
    <location>
        <begin position="72"/>
        <end position="89"/>
    </location>
</feature>
<evidence type="ECO:0000256" key="5">
    <source>
        <dbReference type="ARBA" id="ARBA00022989"/>
    </source>
</evidence>
<sequence>MSEQNSALPNLTTSPPTTQARDGESIDSDDATWILTSAFIIFTMQSGFGLLESGMASRKNEANIMVKNAVDVIYGGLSYWLFGFALSFGKEQIGNGFLGLGYFLTDADESEMGQVFSKYFFQLSFSTTATTIVSGAMAERTNLKAYTLYSFLNTLTYTLPAHWIWADNGWLRRMGAVDIAGCGAVHLVGGVSGLVATIILKPRTGRFDTNSPPLQMASPTNVLLGTFMLWWGWLGFNCGSTFGISGKKWKLASRSAVVTINGSIGGGIMGMMYSYIFFKKKLDIPTFVTGILAGLVSITAICSLARPWEALLIGAIGAMLACPTSALLERLKIDDPVSCVPTHGLAGIWGLLAVGLFAEKDILERTFSNEFGLFKGGPWKFVGVQLLMSVVMAAWAGLTTLLELLLVDRLLGLRMSVEDELLGADKVEHGIDDDIPDPNHEEKEREGDNNMTIVELDLSALEKGEIGTTLSKTENGGKDSRKIIRTRRKLPRLNWRRAVSLRSSATKNSGKGTFSLKDGYSNGGVRLDVITELAQENGNLPTSTTNSSVFHTS</sequence>
<evidence type="ECO:0000256" key="9">
    <source>
        <dbReference type="SAM" id="MobiDB-lite"/>
    </source>
</evidence>
<dbReference type="EMBL" id="RCHS01003667">
    <property type="protein sequence ID" value="RMX40321.1"/>
    <property type="molecule type" value="Genomic_DNA"/>
</dbReference>
<dbReference type="AlphaFoldDB" id="A0A3M6TG56"/>
<name>A0A3M6TG56_POCDA</name>
<evidence type="ECO:0000256" key="8">
    <source>
        <dbReference type="RuleBase" id="RU362002"/>
    </source>
</evidence>
<proteinExistence type="inferred from homology"/>
<feature type="transmembrane region" description="Helical" evidence="8">
    <location>
        <begin position="340"/>
        <end position="358"/>
    </location>
</feature>
<dbReference type="OMA" id="FNAGSWL"/>
<keyword evidence="4 8" id="KW-0812">Transmembrane</keyword>
<comment type="caution">
    <text evidence="11">The sequence shown here is derived from an EMBL/GenBank/DDBJ whole genome shotgun (WGS) entry which is preliminary data.</text>
</comment>
<keyword evidence="3 8" id="KW-0813">Transport</keyword>
<feature type="transmembrane region" description="Helical" evidence="8">
    <location>
        <begin position="119"/>
        <end position="138"/>
    </location>
</feature>
<feature type="transmembrane region" description="Helical" evidence="8">
    <location>
        <begin position="145"/>
        <end position="165"/>
    </location>
</feature>
<dbReference type="OrthoDB" id="534912at2759"/>
<dbReference type="FunFam" id="1.10.3430.10:FF:000008">
    <property type="entry name" value="Ammonium transporter"/>
    <property type="match status" value="1"/>
</dbReference>
<dbReference type="SUPFAM" id="SSF111352">
    <property type="entry name" value="Ammonium transporter"/>
    <property type="match status" value="1"/>
</dbReference>
<keyword evidence="6 8" id="KW-0472">Membrane</keyword>
<dbReference type="GO" id="GO:0008519">
    <property type="term" value="F:ammonium channel activity"/>
    <property type="evidence" value="ECO:0007669"/>
    <property type="project" value="InterPro"/>
</dbReference>
<dbReference type="InterPro" id="IPR024041">
    <property type="entry name" value="NH4_transpt_AmtB-like_dom"/>
</dbReference>
<dbReference type="InterPro" id="IPR029020">
    <property type="entry name" value="Ammonium/urea_transptr"/>
</dbReference>
<dbReference type="Gene3D" id="1.10.3430.10">
    <property type="entry name" value="Ammonium transporter AmtB like domains"/>
    <property type="match status" value="1"/>
</dbReference>
<organism evidence="11 12">
    <name type="scientific">Pocillopora damicornis</name>
    <name type="common">Cauliflower coral</name>
    <name type="synonym">Millepora damicornis</name>
    <dbReference type="NCBI Taxonomy" id="46731"/>
    <lineage>
        <taxon>Eukaryota</taxon>
        <taxon>Metazoa</taxon>
        <taxon>Cnidaria</taxon>
        <taxon>Anthozoa</taxon>
        <taxon>Hexacorallia</taxon>
        <taxon>Scleractinia</taxon>
        <taxon>Astrocoeniina</taxon>
        <taxon>Pocilloporidae</taxon>
        <taxon>Pocillopora</taxon>
    </lineage>
</organism>
<protein>
    <recommendedName>
        <fullName evidence="8">Ammonium transporter</fullName>
    </recommendedName>
</protein>
<evidence type="ECO:0000256" key="3">
    <source>
        <dbReference type="ARBA" id="ARBA00022448"/>
    </source>
</evidence>
<accession>A0A3M6TG56</accession>
<dbReference type="InterPro" id="IPR001905">
    <property type="entry name" value="Ammonium_transpt"/>
</dbReference>
<comment type="similarity">
    <text evidence="2 8">Belongs to the ammonia transporter channel (TC 1.A.11.2) family.</text>
</comment>
<evidence type="ECO:0000313" key="11">
    <source>
        <dbReference type="EMBL" id="RMX40321.1"/>
    </source>
</evidence>
<keyword evidence="7 8" id="KW-0924">Ammonia transport</keyword>
<feature type="transmembrane region" description="Helical" evidence="8">
    <location>
        <begin position="31"/>
        <end position="51"/>
    </location>
</feature>